<feature type="domain" description="UDP-glucose/GDP-mannose dehydrogenase C-terminal" evidence="9">
    <location>
        <begin position="338"/>
        <end position="441"/>
    </location>
</feature>
<dbReference type="InterPro" id="IPR001732">
    <property type="entry name" value="UDP-Glc/GDP-Man_DH_N"/>
</dbReference>
<evidence type="ECO:0000256" key="5">
    <source>
        <dbReference type="ARBA" id="ARBA00023027"/>
    </source>
</evidence>
<dbReference type="PIRSF" id="PIRSF000124">
    <property type="entry name" value="UDPglc_GDPman_dh"/>
    <property type="match status" value="1"/>
</dbReference>
<reference evidence="11" key="1">
    <citation type="journal article" date="2019" name="Int. J. Syst. Evol. Microbiol.">
        <title>The Global Catalogue of Microorganisms (GCM) 10K type strain sequencing project: providing services to taxonomists for standard genome sequencing and annotation.</title>
        <authorList>
            <consortium name="The Broad Institute Genomics Platform"/>
            <consortium name="The Broad Institute Genome Sequencing Center for Infectious Disease"/>
            <person name="Wu L."/>
            <person name="Ma J."/>
        </authorList>
    </citation>
    <scope>NUCLEOTIDE SEQUENCE [LARGE SCALE GENOMIC DNA]</scope>
    <source>
        <strain evidence="11">JCM 18657</strain>
    </source>
</reference>
<evidence type="ECO:0000313" key="11">
    <source>
        <dbReference type="Proteomes" id="UP001596528"/>
    </source>
</evidence>
<evidence type="ECO:0000313" key="10">
    <source>
        <dbReference type="EMBL" id="MFC7750948.1"/>
    </source>
</evidence>
<dbReference type="Gene3D" id="1.20.5.100">
    <property type="entry name" value="Cytochrome c1, transmembrane anchor, C-terminal"/>
    <property type="match status" value="1"/>
</dbReference>
<evidence type="ECO:0000256" key="3">
    <source>
        <dbReference type="ARBA" id="ARBA00012954"/>
    </source>
</evidence>
<name>A0ABW2V6R2_9BACL</name>
<keyword evidence="4 7" id="KW-0560">Oxidoreductase</keyword>
<dbReference type="Pfam" id="PF00984">
    <property type="entry name" value="UDPG_MGDP_dh"/>
    <property type="match status" value="1"/>
</dbReference>
<dbReference type="InterPro" id="IPR028357">
    <property type="entry name" value="UDPglc_DH_bac"/>
</dbReference>
<dbReference type="PIRSF" id="PIRSF500134">
    <property type="entry name" value="UDPglc_DH_bac"/>
    <property type="match status" value="1"/>
</dbReference>
<dbReference type="NCBIfam" id="TIGR03026">
    <property type="entry name" value="NDP-sugDHase"/>
    <property type="match status" value="1"/>
</dbReference>
<evidence type="ECO:0000256" key="4">
    <source>
        <dbReference type="ARBA" id="ARBA00023002"/>
    </source>
</evidence>
<dbReference type="RefSeq" id="WP_246068115.1">
    <property type="nucleotide sequence ID" value="NZ_JBHTGQ010000031.1"/>
</dbReference>
<feature type="region of interest" description="Disordered" evidence="8">
    <location>
        <begin position="456"/>
        <end position="485"/>
    </location>
</feature>
<gene>
    <name evidence="10" type="ORF">ACFQWB_13555</name>
</gene>
<keyword evidence="5 7" id="KW-0520">NAD</keyword>
<comment type="similarity">
    <text evidence="2 7">Belongs to the UDP-glucose/GDP-mannose dehydrogenase family.</text>
</comment>
<dbReference type="PANTHER" id="PTHR43750:SF3">
    <property type="entry name" value="UDP-GLUCOSE 6-DEHYDROGENASE TUAD"/>
    <property type="match status" value="1"/>
</dbReference>
<keyword evidence="11" id="KW-1185">Reference proteome</keyword>
<accession>A0ABW2V6R2</accession>
<dbReference type="PANTHER" id="PTHR43750">
    <property type="entry name" value="UDP-GLUCOSE 6-DEHYDROGENASE TUAD"/>
    <property type="match status" value="1"/>
</dbReference>
<evidence type="ECO:0000256" key="2">
    <source>
        <dbReference type="ARBA" id="ARBA00006601"/>
    </source>
</evidence>
<dbReference type="GO" id="GO:0016491">
    <property type="term" value="F:oxidoreductase activity"/>
    <property type="evidence" value="ECO:0007669"/>
    <property type="project" value="UniProtKB-KW"/>
</dbReference>
<evidence type="ECO:0000256" key="1">
    <source>
        <dbReference type="ARBA" id="ARBA00004701"/>
    </source>
</evidence>
<dbReference type="Gene3D" id="3.40.50.720">
    <property type="entry name" value="NAD(P)-binding Rossmann-like Domain"/>
    <property type="match status" value="2"/>
</dbReference>
<evidence type="ECO:0000256" key="8">
    <source>
        <dbReference type="SAM" id="MobiDB-lite"/>
    </source>
</evidence>
<sequence>MLNVVCIGSGYVGSVTGAALAAVGHPTTVVDVDERKVALLRQGKSPIYEPGLESLIQALIGKTLFADTSYEPVRTADVVFIAVGTPSKKDGTADLVHIREAAAGIGRHLDPDRFTVIVNKSTVPVGTAGLVASVIERETGLKAERHFTVVSNPEFLREGYALEDVFFPDRIVIGSSHPVGLQRMRELYSPWMQRSGYERFAKHFRFEVDPSRPLPKYFETDCSSSEMIKYAANAFLAVKISYINEIARLCEALGSNVKDVAAGMGMDTRIGDKFLEVSSGWSGSCFPKDTAELLATSEKYGIELSVVRSSVQSNRQMHDYVVQKLRRQLKSMNGRTVGIWGVTFKPNTDDARQTQAAHIVRELLDLGAYVQVHDPQGMAMFREMNPDLPIRYCESAYEAADRADAVILLTHWREYGQLRWEEVAARMNRLYVLDTRNMLDSERLWQYRIQVEGLGNSQRASGSGQAAVIPDPDSGSPERVRELIG</sequence>
<dbReference type="Pfam" id="PF03721">
    <property type="entry name" value="UDPG_MGDP_dh_N"/>
    <property type="match status" value="1"/>
</dbReference>
<proteinExistence type="inferred from homology"/>
<evidence type="ECO:0000256" key="6">
    <source>
        <dbReference type="ARBA" id="ARBA00047473"/>
    </source>
</evidence>
<organism evidence="10 11">
    <name type="scientific">Paenibacillus thermoaerophilus</name>
    <dbReference type="NCBI Taxonomy" id="1215385"/>
    <lineage>
        <taxon>Bacteria</taxon>
        <taxon>Bacillati</taxon>
        <taxon>Bacillota</taxon>
        <taxon>Bacilli</taxon>
        <taxon>Bacillales</taxon>
        <taxon>Paenibacillaceae</taxon>
        <taxon>Paenibacillus</taxon>
    </lineage>
</organism>
<dbReference type="Proteomes" id="UP001596528">
    <property type="component" value="Unassembled WGS sequence"/>
</dbReference>
<protein>
    <recommendedName>
        <fullName evidence="3 7">UDP-glucose 6-dehydrogenase</fullName>
        <ecNumber evidence="3 7">1.1.1.22</ecNumber>
    </recommendedName>
</protein>
<dbReference type="InterPro" id="IPR036291">
    <property type="entry name" value="NAD(P)-bd_dom_sf"/>
</dbReference>
<dbReference type="InterPro" id="IPR008927">
    <property type="entry name" value="6-PGluconate_DH-like_C_sf"/>
</dbReference>
<dbReference type="Pfam" id="PF03720">
    <property type="entry name" value="UDPG_MGDP_dh_C"/>
    <property type="match status" value="1"/>
</dbReference>
<dbReference type="EC" id="1.1.1.22" evidence="3 7"/>
<evidence type="ECO:0000259" key="9">
    <source>
        <dbReference type="SMART" id="SM00984"/>
    </source>
</evidence>
<dbReference type="InterPro" id="IPR017476">
    <property type="entry name" value="UDP-Glc/GDP-Man"/>
</dbReference>
<dbReference type="InterPro" id="IPR014026">
    <property type="entry name" value="UDP-Glc/GDP-Man_DH_dimer"/>
</dbReference>
<dbReference type="EMBL" id="JBHTGQ010000031">
    <property type="protein sequence ID" value="MFC7750948.1"/>
    <property type="molecule type" value="Genomic_DNA"/>
</dbReference>
<dbReference type="InterPro" id="IPR014027">
    <property type="entry name" value="UDP-Glc/GDP-Man_DH_C"/>
</dbReference>
<comment type="catalytic activity">
    <reaction evidence="6 7">
        <text>UDP-alpha-D-glucose + 2 NAD(+) + H2O = UDP-alpha-D-glucuronate + 2 NADH + 3 H(+)</text>
        <dbReference type="Rhea" id="RHEA:23596"/>
        <dbReference type="ChEBI" id="CHEBI:15377"/>
        <dbReference type="ChEBI" id="CHEBI:15378"/>
        <dbReference type="ChEBI" id="CHEBI:57540"/>
        <dbReference type="ChEBI" id="CHEBI:57945"/>
        <dbReference type="ChEBI" id="CHEBI:58052"/>
        <dbReference type="ChEBI" id="CHEBI:58885"/>
        <dbReference type="EC" id="1.1.1.22"/>
    </reaction>
</comment>
<dbReference type="SUPFAM" id="SSF51735">
    <property type="entry name" value="NAD(P)-binding Rossmann-fold domains"/>
    <property type="match status" value="1"/>
</dbReference>
<dbReference type="InterPro" id="IPR036220">
    <property type="entry name" value="UDP-Glc/GDP-Man_DH_C_sf"/>
</dbReference>
<dbReference type="SMART" id="SM00984">
    <property type="entry name" value="UDPG_MGDP_dh_C"/>
    <property type="match status" value="1"/>
</dbReference>
<dbReference type="SUPFAM" id="SSF48179">
    <property type="entry name" value="6-phosphogluconate dehydrogenase C-terminal domain-like"/>
    <property type="match status" value="1"/>
</dbReference>
<comment type="caution">
    <text evidence="10">The sequence shown here is derived from an EMBL/GenBank/DDBJ whole genome shotgun (WGS) entry which is preliminary data.</text>
</comment>
<dbReference type="SUPFAM" id="SSF52413">
    <property type="entry name" value="UDP-glucose/GDP-mannose dehydrogenase C-terminal domain"/>
    <property type="match status" value="1"/>
</dbReference>
<evidence type="ECO:0000256" key="7">
    <source>
        <dbReference type="PIRNR" id="PIRNR000124"/>
    </source>
</evidence>
<comment type="pathway">
    <text evidence="1">Nucleotide-sugar biosynthesis; UDP-alpha-D-glucuronate biosynthesis; UDP-alpha-D-glucuronate from UDP-alpha-D-glucose: step 1/1.</text>
</comment>
<feature type="compositionally biased region" description="Basic and acidic residues" evidence="8">
    <location>
        <begin position="476"/>
        <end position="485"/>
    </location>
</feature>